<dbReference type="PANTHER" id="PTHR45674">
    <property type="entry name" value="DNA LIGASE 1/3 FAMILY MEMBER"/>
    <property type="match status" value="1"/>
</dbReference>
<dbReference type="InterPro" id="IPR050191">
    <property type="entry name" value="ATP-dep_DNA_ligase"/>
</dbReference>
<dbReference type="GO" id="GO:0006310">
    <property type="term" value="P:DNA recombination"/>
    <property type="evidence" value="ECO:0007669"/>
    <property type="project" value="InterPro"/>
</dbReference>
<dbReference type="AlphaFoldDB" id="A0A0P4VU83"/>
<keyword evidence="2" id="KW-0436">Ligase</keyword>
<comment type="similarity">
    <text evidence="1">Belongs to the ATP-dependent DNA ligase family.</text>
</comment>
<dbReference type="GO" id="GO:0006273">
    <property type="term" value="P:lagging strand elongation"/>
    <property type="evidence" value="ECO:0007669"/>
    <property type="project" value="TreeGrafter"/>
</dbReference>
<organism evidence="4">
    <name type="scientific">Scylla olivacea</name>
    <name type="common">Orange mud crab</name>
    <name type="synonym">Cancer olivacea</name>
    <dbReference type="NCBI Taxonomy" id="85551"/>
    <lineage>
        <taxon>Eukaryota</taxon>
        <taxon>Metazoa</taxon>
        <taxon>Ecdysozoa</taxon>
        <taxon>Arthropoda</taxon>
        <taxon>Crustacea</taxon>
        <taxon>Multicrustacea</taxon>
        <taxon>Malacostraca</taxon>
        <taxon>Eumalacostraca</taxon>
        <taxon>Eucarida</taxon>
        <taxon>Decapoda</taxon>
        <taxon>Pleocyemata</taxon>
        <taxon>Brachyura</taxon>
        <taxon>Eubrachyura</taxon>
        <taxon>Portunoidea</taxon>
        <taxon>Portunidae</taxon>
        <taxon>Portuninae</taxon>
        <taxon>Scylla</taxon>
    </lineage>
</organism>
<accession>A0A0P4VU83</accession>
<dbReference type="PANTHER" id="PTHR45674:SF9">
    <property type="entry name" value="DNA LIGASE 3"/>
    <property type="match status" value="1"/>
</dbReference>
<dbReference type="GO" id="GO:0003910">
    <property type="term" value="F:DNA ligase (ATP) activity"/>
    <property type="evidence" value="ECO:0007669"/>
    <property type="project" value="InterPro"/>
</dbReference>
<dbReference type="Pfam" id="PF04679">
    <property type="entry name" value="DNA_ligase_A_C"/>
    <property type="match status" value="1"/>
</dbReference>
<dbReference type="GO" id="GO:0006302">
    <property type="term" value="P:double-strand break repair"/>
    <property type="evidence" value="ECO:0007669"/>
    <property type="project" value="TreeGrafter"/>
</dbReference>
<dbReference type="PROSITE" id="PS50160">
    <property type="entry name" value="DNA_LIGASE_A3"/>
    <property type="match status" value="1"/>
</dbReference>
<dbReference type="EMBL" id="GDRN01109948">
    <property type="protein sequence ID" value="JAI56997.1"/>
    <property type="molecule type" value="Transcribed_RNA"/>
</dbReference>
<dbReference type="GO" id="GO:0005524">
    <property type="term" value="F:ATP binding"/>
    <property type="evidence" value="ECO:0007669"/>
    <property type="project" value="InterPro"/>
</dbReference>
<proteinExistence type="inferred from homology"/>
<dbReference type="SUPFAM" id="SSF50249">
    <property type="entry name" value="Nucleic acid-binding proteins"/>
    <property type="match status" value="1"/>
</dbReference>
<protein>
    <recommendedName>
        <fullName evidence="3">ATP-dependent DNA ligase family profile domain-containing protein</fullName>
    </recommendedName>
</protein>
<dbReference type="InterPro" id="IPR012340">
    <property type="entry name" value="NA-bd_OB-fold"/>
</dbReference>
<dbReference type="InterPro" id="IPR012310">
    <property type="entry name" value="DNA_ligase_ATP-dep_cent"/>
</dbReference>
<dbReference type="InterPro" id="IPR012309">
    <property type="entry name" value="DNA_ligase_ATP-dep_C"/>
</dbReference>
<evidence type="ECO:0000256" key="2">
    <source>
        <dbReference type="ARBA" id="ARBA00022598"/>
    </source>
</evidence>
<sequence length="114" mass="12367">MADTADMVVLGAWYGKGRKGGLLSTFLMGCLDKRTGEWKTVTKAHGGLGNATLERLQDEMKAIMVKSGKEEGRSFELVKSLAMKPDFIMKDPKKVPVWELTGAEFTRDVTGGGG</sequence>
<evidence type="ECO:0000256" key="1">
    <source>
        <dbReference type="ARBA" id="ARBA00007572"/>
    </source>
</evidence>
<dbReference type="Gene3D" id="2.40.50.140">
    <property type="entry name" value="Nucleic acid-binding proteins"/>
    <property type="match status" value="1"/>
</dbReference>
<dbReference type="GO" id="GO:0070421">
    <property type="term" value="C:DNA ligase III-XRCC1 complex"/>
    <property type="evidence" value="ECO:0007669"/>
    <property type="project" value="TreeGrafter"/>
</dbReference>
<dbReference type="EMBL" id="GDRN01109946">
    <property type="protein sequence ID" value="JAI56998.1"/>
    <property type="molecule type" value="Transcribed_RNA"/>
</dbReference>
<reference evidence="4" key="1">
    <citation type="submission" date="2015-09" db="EMBL/GenBank/DDBJ databases">
        <title>Scylla olivacea transcriptome.</title>
        <authorList>
            <person name="Ikhwanuddin M."/>
        </authorList>
    </citation>
    <scope>NUCLEOTIDE SEQUENCE</scope>
</reference>
<name>A0A0P4VU83_SCYOL</name>
<evidence type="ECO:0000259" key="3">
    <source>
        <dbReference type="PROSITE" id="PS50160"/>
    </source>
</evidence>
<feature type="domain" description="ATP-dependent DNA ligase family profile" evidence="3">
    <location>
        <begin position="1"/>
        <end position="32"/>
    </location>
</feature>
<evidence type="ECO:0000313" key="4">
    <source>
        <dbReference type="EMBL" id="JAI56997.1"/>
    </source>
</evidence>